<protein>
    <submittedName>
        <fullName evidence="3">Secreted protein</fullName>
    </submittedName>
</protein>
<dbReference type="AlphaFoldDB" id="A0A7I4Z1S1"/>
<feature type="region of interest" description="Disordered" evidence="1">
    <location>
        <begin position="51"/>
        <end position="72"/>
    </location>
</feature>
<organism evidence="2 3">
    <name type="scientific">Haemonchus contortus</name>
    <name type="common">Barber pole worm</name>
    <dbReference type="NCBI Taxonomy" id="6289"/>
    <lineage>
        <taxon>Eukaryota</taxon>
        <taxon>Metazoa</taxon>
        <taxon>Ecdysozoa</taxon>
        <taxon>Nematoda</taxon>
        <taxon>Chromadorea</taxon>
        <taxon>Rhabditida</taxon>
        <taxon>Rhabditina</taxon>
        <taxon>Rhabditomorpha</taxon>
        <taxon>Strongyloidea</taxon>
        <taxon>Trichostrongylidae</taxon>
        <taxon>Haemonchus</taxon>
    </lineage>
</organism>
<evidence type="ECO:0000256" key="1">
    <source>
        <dbReference type="SAM" id="MobiDB-lite"/>
    </source>
</evidence>
<evidence type="ECO:0000313" key="2">
    <source>
        <dbReference type="Proteomes" id="UP000025227"/>
    </source>
</evidence>
<accession>A0A7I4Z1S1</accession>
<sequence>MHFAFGLALRPVRVWSSIVQHSSRFLQDLPSSRLLGFMANRVWYHQLYEKASSSDCSAPRSSHIGSEELFER</sequence>
<name>A0A7I4Z1S1_HAECO</name>
<keyword evidence="2" id="KW-1185">Reference proteome</keyword>
<reference evidence="3" key="1">
    <citation type="submission" date="2020-12" db="UniProtKB">
        <authorList>
            <consortium name="WormBaseParasite"/>
        </authorList>
    </citation>
    <scope>IDENTIFICATION</scope>
    <source>
        <strain evidence="3">MHco3</strain>
    </source>
</reference>
<dbReference type="Proteomes" id="UP000025227">
    <property type="component" value="Unplaced"/>
</dbReference>
<evidence type="ECO:0000313" key="3">
    <source>
        <dbReference type="WBParaSite" id="HCON_00161170-00001"/>
    </source>
</evidence>
<feature type="compositionally biased region" description="Low complexity" evidence="1">
    <location>
        <begin position="53"/>
        <end position="62"/>
    </location>
</feature>
<proteinExistence type="predicted"/>
<dbReference type="WBParaSite" id="HCON_00161170-00001">
    <property type="protein sequence ID" value="HCON_00161170-00001"/>
    <property type="gene ID" value="HCON_00161170"/>
</dbReference>